<proteinExistence type="predicted"/>
<protein>
    <submittedName>
        <fullName evidence="1">Uncharacterized protein</fullName>
    </submittedName>
</protein>
<comment type="caution">
    <text evidence="1">The sequence shown here is derived from an EMBL/GenBank/DDBJ whole genome shotgun (WGS) entry which is preliminary data.</text>
</comment>
<sequence length="250" mass="27965">MSSPGLSIHYPVILVRIHVDETSHGQGVLTGLLYIYYEASHPAMTISPGRRGAASSMLRRFLVVLPWHQINAEGSSLLLKLIRHTRPVPMDIRSNLSYSYLPEFTGPSVLRSRLSDVNSPGADISSLSCNVYLSSTDIVGSLKTAGLWCIRVVLISSKRHKYPRLKLSNRSALHSFSEDLLDRVVCVLAAGPNQFGISEGYSSSSVYSYVNRKVSHPTQYVRYFSELAPADLQFWKLYNKISFKTIPETW</sequence>
<dbReference type="EMBL" id="JAUEPT010000174">
    <property type="protein sequence ID" value="KAK0430074.1"/>
    <property type="molecule type" value="Genomic_DNA"/>
</dbReference>
<evidence type="ECO:0000313" key="2">
    <source>
        <dbReference type="Proteomes" id="UP001175226"/>
    </source>
</evidence>
<evidence type="ECO:0000313" key="1">
    <source>
        <dbReference type="EMBL" id="KAK0430074.1"/>
    </source>
</evidence>
<dbReference type="AlphaFoldDB" id="A0AA39IVR4"/>
<reference evidence="1" key="1">
    <citation type="submission" date="2023-06" db="EMBL/GenBank/DDBJ databases">
        <authorList>
            <consortium name="Lawrence Berkeley National Laboratory"/>
            <person name="Ahrendt S."/>
            <person name="Sahu N."/>
            <person name="Indic B."/>
            <person name="Wong-Bajracharya J."/>
            <person name="Merenyi Z."/>
            <person name="Ke H.-M."/>
            <person name="Monk M."/>
            <person name="Kocsube S."/>
            <person name="Drula E."/>
            <person name="Lipzen A."/>
            <person name="Balint B."/>
            <person name="Henrissat B."/>
            <person name="Andreopoulos B."/>
            <person name="Martin F.M."/>
            <person name="Harder C.B."/>
            <person name="Rigling D."/>
            <person name="Ford K.L."/>
            <person name="Foster G.D."/>
            <person name="Pangilinan J."/>
            <person name="Papanicolaou A."/>
            <person name="Barry K."/>
            <person name="LaButti K."/>
            <person name="Viragh M."/>
            <person name="Koriabine M."/>
            <person name="Yan M."/>
            <person name="Riley R."/>
            <person name="Champramary S."/>
            <person name="Plett K.L."/>
            <person name="Tsai I.J."/>
            <person name="Slot J."/>
            <person name="Sipos G."/>
            <person name="Plett J."/>
            <person name="Nagy L.G."/>
            <person name="Grigoriev I.V."/>
        </authorList>
    </citation>
    <scope>NUCLEOTIDE SEQUENCE</scope>
    <source>
        <strain evidence="1">FPL87.14</strain>
    </source>
</reference>
<organism evidence="1 2">
    <name type="scientific">Armillaria borealis</name>
    <dbReference type="NCBI Taxonomy" id="47425"/>
    <lineage>
        <taxon>Eukaryota</taxon>
        <taxon>Fungi</taxon>
        <taxon>Dikarya</taxon>
        <taxon>Basidiomycota</taxon>
        <taxon>Agaricomycotina</taxon>
        <taxon>Agaricomycetes</taxon>
        <taxon>Agaricomycetidae</taxon>
        <taxon>Agaricales</taxon>
        <taxon>Marasmiineae</taxon>
        <taxon>Physalacriaceae</taxon>
        <taxon>Armillaria</taxon>
    </lineage>
</organism>
<dbReference type="Proteomes" id="UP001175226">
    <property type="component" value="Unassembled WGS sequence"/>
</dbReference>
<gene>
    <name evidence="1" type="ORF">EV421DRAFT_351603</name>
</gene>
<name>A0AA39IVR4_9AGAR</name>
<accession>A0AA39IVR4</accession>
<keyword evidence="2" id="KW-1185">Reference proteome</keyword>